<dbReference type="AlphaFoldDB" id="X1HU32"/>
<protein>
    <submittedName>
        <fullName evidence="1">Uncharacterized protein</fullName>
    </submittedName>
</protein>
<feature type="non-terminal residue" evidence="1">
    <location>
        <position position="1"/>
    </location>
</feature>
<proteinExistence type="predicted"/>
<evidence type="ECO:0000313" key="1">
    <source>
        <dbReference type="EMBL" id="GAH60560.1"/>
    </source>
</evidence>
<name>X1HU32_9ZZZZ</name>
<reference evidence="1" key="1">
    <citation type="journal article" date="2014" name="Front. Microbiol.">
        <title>High frequency of phylogenetically diverse reductive dehalogenase-homologous genes in deep subseafloor sedimentary metagenomes.</title>
        <authorList>
            <person name="Kawai M."/>
            <person name="Futagami T."/>
            <person name="Toyoda A."/>
            <person name="Takaki Y."/>
            <person name="Nishi S."/>
            <person name="Hori S."/>
            <person name="Arai W."/>
            <person name="Tsubouchi T."/>
            <person name="Morono Y."/>
            <person name="Uchiyama I."/>
            <person name="Ito T."/>
            <person name="Fujiyama A."/>
            <person name="Inagaki F."/>
            <person name="Takami H."/>
        </authorList>
    </citation>
    <scope>NUCLEOTIDE SEQUENCE</scope>
    <source>
        <strain evidence="1">Expedition CK06-06</strain>
    </source>
</reference>
<accession>X1HU32</accession>
<sequence>YFDDTGDYSVDKIYSIVISVDGNYLFTNSREDDYVSIMQVKTSNEFPTIKWIYPAEANTTSFQSGSLKTDILLNDTSLYSYYYNITFHSNSSSIIPNK</sequence>
<comment type="caution">
    <text evidence="1">The sequence shown here is derived from an EMBL/GenBank/DDBJ whole genome shotgun (WGS) entry which is preliminary data.</text>
</comment>
<gene>
    <name evidence="1" type="ORF">S03H2_29011</name>
</gene>
<organism evidence="1">
    <name type="scientific">marine sediment metagenome</name>
    <dbReference type="NCBI Taxonomy" id="412755"/>
    <lineage>
        <taxon>unclassified sequences</taxon>
        <taxon>metagenomes</taxon>
        <taxon>ecological metagenomes</taxon>
    </lineage>
</organism>
<dbReference type="EMBL" id="BARU01017493">
    <property type="protein sequence ID" value="GAH60560.1"/>
    <property type="molecule type" value="Genomic_DNA"/>
</dbReference>